<dbReference type="Pfam" id="PF13741">
    <property type="entry name" value="MRP-S25"/>
    <property type="match status" value="1"/>
</dbReference>
<reference evidence="8 9" key="1">
    <citation type="journal article" date="2018" name="BMC Genomics">
        <title>Comparative genome analyses reveal sequence features reflecting distinct modes of host-adaptation between dicot and monocot powdery mildew.</title>
        <authorList>
            <person name="Wu Y."/>
            <person name="Ma X."/>
            <person name="Pan Z."/>
            <person name="Kale S.D."/>
            <person name="Song Y."/>
            <person name="King H."/>
            <person name="Zhang Q."/>
            <person name="Presley C."/>
            <person name="Deng X."/>
            <person name="Wei C.I."/>
            <person name="Xiao S."/>
        </authorList>
    </citation>
    <scope>NUCLEOTIDE SEQUENCE [LARGE SCALE GENOMIC DNA]</scope>
    <source>
        <strain evidence="8">UCSC1</strain>
    </source>
</reference>
<evidence type="ECO:0000256" key="1">
    <source>
        <dbReference type="ARBA" id="ARBA00004173"/>
    </source>
</evidence>
<dbReference type="PANTHER" id="PTHR37799:SF1">
    <property type="entry name" value="SMALL RIBOSOMAL SUBUNIT PROTEIN MS23"/>
    <property type="match status" value="1"/>
</dbReference>
<keyword evidence="4 6" id="KW-0496">Mitochondrion</keyword>
<dbReference type="PIRSF" id="PIRSF029764">
    <property type="entry name" value="RSM25"/>
    <property type="match status" value="1"/>
</dbReference>
<dbReference type="CDD" id="cd23701">
    <property type="entry name" value="At1g26750"/>
    <property type="match status" value="1"/>
</dbReference>
<comment type="caution">
    <text evidence="8">The sequence shown here is derived from an EMBL/GenBank/DDBJ whole genome shotgun (WGS) entry which is preliminary data.</text>
</comment>
<dbReference type="Proteomes" id="UP000285405">
    <property type="component" value="Unassembled WGS sequence"/>
</dbReference>
<keyword evidence="5 6" id="KW-0687">Ribonucleoprotein</keyword>
<dbReference type="GO" id="GO:0003735">
    <property type="term" value="F:structural constituent of ribosome"/>
    <property type="evidence" value="ECO:0007669"/>
    <property type="project" value="UniProtKB-UniRule"/>
</dbReference>
<dbReference type="InterPro" id="IPR059242">
    <property type="entry name" value="mS23_dom"/>
</dbReference>
<evidence type="ECO:0000256" key="4">
    <source>
        <dbReference type="ARBA" id="ARBA00023128"/>
    </source>
</evidence>
<gene>
    <name evidence="8" type="ORF">GcC1_200015</name>
</gene>
<evidence type="ECO:0000256" key="5">
    <source>
        <dbReference type="ARBA" id="ARBA00023274"/>
    </source>
</evidence>
<evidence type="ECO:0000256" key="2">
    <source>
        <dbReference type="ARBA" id="ARBA00009864"/>
    </source>
</evidence>
<accession>A0A420HEC4</accession>
<dbReference type="EMBL" id="MCBR01020088">
    <property type="protein sequence ID" value="RKF55804.1"/>
    <property type="molecule type" value="Genomic_DNA"/>
</dbReference>
<sequence length="236" mass="27890">MRGLNLQSTRVHQVATLLLETKSIVNEPPWYNVIGRFPPGELMTRTQPVQHHVSKPHSKTRKPSKMFRPQNIEYEEDKLRREFYSDHPWELARPRVVLETDGKDSYMYNWENIEQINKPLDGESVVQRQLWLLENVPGMTQKSAYDKARKEFYDLRYSEEIERRISREEALFVGAHFGPGPNEWGMEIEDKMYASWRTWAAKKIDDLQLKQEAGLYHEMDGSEEESNLPEDLTRPI</sequence>
<feature type="region of interest" description="Disordered" evidence="7">
    <location>
        <begin position="215"/>
        <end position="236"/>
    </location>
</feature>
<comment type="subcellular location">
    <subcellularLocation>
        <location evidence="1 6">Mitochondrion</location>
    </subcellularLocation>
</comment>
<dbReference type="AlphaFoldDB" id="A0A420HEC4"/>
<evidence type="ECO:0000256" key="7">
    <source>
        <dbReference type="SAM" id="MobiDB-lite"/>
    </source>
</evidence>
<evidence type="ECO:0000256" key="3">
    <source>
        <dbReference type="ARBA" id="ARBA00022980"/>
    </source>
</evidence>
<comment type="similarity">
    <text evidence="2">Belongs to the mitochondrion-specific ribosomal protein mS23 family.</text>
</comment>
<name>A0A420HEC4_9PEZI</name>
<evidence type="ECO:0000256" key="6">
    <source>
        <dbReference type="PIRNR" id="PIRNR029764"/>
    </source>
</evidence>
<evidence type="ECO:0000313" key="9">
    <source>
        <dbReference type="Proteomes" id="UP000285405"/>
    </source>
</evidence>
<dbReference type="InterPro" id="IPR016939">
    <property type="entry name" value="Ribosomal_mS23_fun"/>
</dbReference>
<dbReference type="PANTHER" id="PTHR37799">
    <property type="entry name" value="37S RIBOSOMAL PROTEIN S25, MITOCHONDRIAL"/>
    <property type="match status" value="1"/>
</dbReference>
<proteinExistence type="inferred from homology"/>
<evidence type="ECO:0000313" key="8">
    <source>
        <dbReference type="EMBL" id="RKF55804.1"/>
    </source>
</evidence>
<comment type="subunit">
    <text evidence="6">Component of the mitochondrial small ribosomal subunit.</text>
</comment>
<protein>
    <recommendedName>
        <fullName evidence="6">37S ribosomal protein S25, mitochondrial</fullName>
    </recommendedName>
</protein>
<organism evidence="8 9">
    <name type="scientific">Golovinomyces cichoracearum</name>
    <dbReference type="NCBI Taxonomy" id="62708"/>
    <lineage>
        <taxon>Eukaryota</taxon>
        <taxon>Fungi</taxon>
        <taxon>Dikarya</taxon>
        <taxon>Ascomycota</taxon>
        <taxon>Pezizomycotina</taxon>
        <taxon>Leotiomycetes</taxon>
        <taxon>Erysiphales</taxon>
        <taxon>Erysiphaceae</taxon>
        <taxon>Golovinomyces</taxon>
    </lineage>
</organism>
<dbReference type="GO" id="GO:0005763">
    <property type="term" value="C:mitochondrial small ribosomal subunit"/>
    <property type="evidence" value="ECO:0007669"/>
    <property type="project" value="UniProtKB-UniRule"/>
</dbReference>
<keyword evidence="3 6" id="KW-0689">Ribosomal protein</keyword>